<dbReference type="AlphaFoldDB" id="A0AAN5MIR7"/>
<feature type="transmembrane region" description="Helical" evidence="1">
    <location>
        <begin position="58"/>
        <end position="79"/>
    </location>
</feature>
<accession>A0AAN5MIR7</accession>
<evidence type="ECO:0000256" key="1">
    <source>
        <dbReference type="SAM" id="Phobius"/>
    </source>
</evidence>
<reference evidence="2" key="2">
    <citation type="submission" date="2020-10" db="EMBL/GenBank/DDBJ databases">
        <authorList>
            <consortium name="NCBI Pathogen Detection Project"/>
        </authorList>
    </citation>
    <scope>NUCLEOTIDE SEQUENCE</scope>
    <source>
        <strain evidence="2">Morganella morganii ARLG-3209</strain>
    </source>
</reference>
<gene>
    <name evidence="2" type="ORF">I8608_004032</name>
</gene>
<keyword evidence="1" id="KW-1133">Transmembrane helix</keyword>
<comment type="caution">
    <text evidence="2">The sequence shown here is derived from an EMBL/GenBank/DDBJ whole genome shotgun (WGS) entry which is preliminary data.</text>
</comment>
<proteinExistence type="predicted"/>
<evidence type="ECO:0000313" key="2">
    <source>
        <dbReference type="EMBL" id="HAT3811110.1"/>
    </source>
</evidence>
<sequence length="303" mass="35019">MFEFFMGTMFPAKLKTQKITSYQEDGRLTGSPEDSPYLLKINQEQCQIKSTNFKHRKVVSIPLFLVVFATFIFLMNSFFDSHHSNYKGFISRVNGYKEFSENSINPPKGIDRYRPFFDKEPGVFDYVISYYSGNFYAGTKYSIYLTILLAFGFGYCLYITGKSAFFGPYPILVLDRKRQILYTWENNKVYMARYKDAGYATPNNNLFIKLFSFNAEKNRLDTILFQPNASDHSSLFLSEKYENNAFISFINTYMQKGRDAITDHDFECEPLTLYFGSYNPPADADSQIANTVGMLDKETVSDA</sequence>
<organism evidence="2 3">
    <name type="scientific">Morganella morganii</name>
    <name type="common">Proteus morganii</name>
    <dbReference type="NCBI Taxonomy" id="582"/>
    <lineage>
        <taxon>Bacteria</taxon>
        <taxon>Pseudomonadati</taxon>
        <taxon>Pseudomonadota</taxon>
        <taxon>Gammaproteobacteria</taxon>
        <taxon>Enterobacterales</taxon>
        <taxon>Morganellaceae</taxon>
        <taxon>Morganella</taxon>
    </lineage>
</organism>
<keyword evidence="1" id="KW-0812">Transmembrane</keyword>
<reference evidence="2" key="1">
    <citation type="journal article" date="2018" name="Genome Biol.">
        <title>SKESA: strategic k-mer extension for scrupulous assemblies.</title>
        <authorList>
            <person name="Souvorov A."/>
            <person name="Agarwala R."/>
            <person name="Lipman D.J."/>
        </authorList>
    </citation>
    <scope>NUCLEOTIDE SEQUENCE</scope>
    <source>
        <strain evidence="2">Morganella morganii ARLG-3209</strain>
    </source>
</reference>
<feature type="transmembrane region" description="Helical" evidence="1">
    <location>
        <begin position="141"/>
        <end position="160"/>
    </location>
</feature>
<name>A0AAN5MIR7_MORMO</name>
<keyword evidence="1" id="KW-0472">Membrane</keyword>
<dbReference type="Proteomes" id="UP000865968">
    <property type="component" value="Unassembled WGS sequence"/>
</dbReference>
<evidence type="ECO:0000313" key="3">
    <source>
        <dbReference type="Proteomes" id="UP000865968"/>
    </source>
</evidence>
<protein>
    <submittedName>
        <fullName evidence="2">Uncharacterized protein</fullName>
    </submittedName>
</protein>
<dbReference type="EMBL" id="DACSWI010000024">
    <property type="protein sequence ID" value="HAT3811110.1"/>
    <property type="molecule type" value="Genomic_DNA"/>
</dbReference>